<dbReference type="Proteomes" id="UP001501752">
    <property type="component" value="Unassembled WGS sequence"/>
</dbReference>
<protein>
    <recommendedName>
        <fullName evidence="4">DNA-directed RNA polymerase specialized sigma24 family protein</fullName>
    </recommendedName>
</protein>
<reference evidence="3" key="1">
    <citation type="journal article" date="2019" name="Int. J. Syst. Evol. Microbiol.">
        <title>The Global Catalogue of Microorganisms (GCM) 10K type strain sequencing project: providing services to taxonomists for standard genome sequencing and annotation.</title>
        <authorList>
            <consortium name="The Broad Institute Genomics Platform"/>
            <consortium name="The Broad Institute Genome Sequencing Center for Infectious Disease"/>
            <person name="Wu L."/>
            <person name="Ma J."/>
        </authorList>
    </citation>
    <scope>NUCLEOTIDE SEQUENCE [LARGE SCALE GENOMIC DNA]</scope>
    <source>
        <strain evidence="3">JCM 13006</strain>
    </source>
</reference>
<gene>
    <name evidence="2" type="ORF">GCM10023235_63600</name>
</gene>
<comment type="caution">
    <text evidence="2">The sequence shown here is derived from an EMBL/GenBank/DDBJ whole genome shotgun (WGS) entry which is preliminary data.</text>
</comment>
<evidence type="ECO:0000256" key="1">
    <source>
        <dbReference type="SAM" id="MobiDB-lite"/>
    </source>
</evidence>
<dbReference type="EMBL" id="BAABIS010000001">
    <property type="protein sequence ID" value="GAA4875511.1"/>
    <property type="molecule type" value="Genomic_DNA"/>
</dbReference>
<organism evidence="2 3">
    <name type="scientific">Kitasatospora terrestris</name>
    <dbReference type="NCBI Taxonomy" id="258051"/>
    <lineage>
        <taxon>Bacteria</taxon>
        <taxon>Bacillati</taxon>
        <taxon>Actinomycetota</taxon>
        <taxon>Actinomycetes</taxon>
        <taxon>Kitasatosporales</taxon>
        <taxon>Streptomycetaceae</taxon>
        <taxon>Kitasatospora</taxon>
    </lineage>
</organism>
<feature type="region of interest" description="Disordered" evidence="1">
    <location>
        <begin position="215"/>
        <end position="243"/>
    </location>
</feature>
<keyword evidence="3" id="KW-1185">Reference proteome</keyword>
<dbReference type="RefSeq" id="WP_345700345.1">
    <property type="nucleotide sequence ID" value="NZ_BAABIS010000001.1"/>
</dbReference>
<evidence type="ECO:0000313" key="2">
    <source>
        <dbReference type="EMBL" id="GAA4875511.1"/>
    </source>
</evidence>
<sequence>MEPHLPEEPFRPTEAALVHDYRRLVALAYLTLPAERGRHSRVLTAHAAVRRSLPSRRALPLGRRRPADGTELRGRVLRTALAGRRPLLPRALGLRLFPPAADGQETAFDQALRTLDGPGRAAWALRALWGCPTGETVEVLRAAGVTRAEAAAATAAAVPGPPPGGWGGPGLPAAFDACRVQVRRTDPPTGRRVLGAALAAVLLAATAALAPRLAGADGPARADGGSADGRPAGPVTGPPGGLAALDTVPPDAWRHTARIDFSAWPARGDRRTDRALLGRALDAWRAAGPAASAAEPGTPAGPPGGDARVLYAGDVDGAAVVLLYDATRIARWTDGEGLRLARADSSDVTTAAAVTLRRTGGTVRYLLAPWIAEAQSRPLDRPDEPAHGLAAPDGVTAPLPAGGAPGCPGGTLLHLRSSPQIAEQHAFALADVGGLLPAHLTYTPPPEQAPARAPREAVGAEALRAWAAAGCAVPDASPGVRALNLWAFAVQQLPADAGRATWMCLRADRWAGDGSAATAVLLPAEGRARRTGGAPGRACSRFEQDTVGWTWWRSAVGEDYLLAAGSRRVTRIDVRGPGWQADGRTLAVRRTGPAVPVQVEARLETGFRIGPLAPLR</sequence>
<evidence type="ECO:0000313" key="3">
    <source>
        <dbReference type="Proteomes" id="UP001501752"/>
    </source>
</evidence>
<name>A0ABP9EG85_9ACTN</name>
<accession>A0ABP9EG85</accession>
<evidence type="ECO:0008006" key="4">
    <source>
        <dbReference type="Google" id="ProtNLM"/>
    </source>
</evidence>
<feature type="compositionally biased region" description="Low complexity" evidence="1">
    <location>
        <begin position="215"/>
        <end position="233"/>
    </location>
</feature>
<proteinExistence type="predicted"/>